<dbReference type="PANTHER" id="PTHR46278">
    <property type="entry name" value="DEHYDROGENASE, PUTATIVE-RELATED"/>
    <property type="match status" value="1"/>
</dbReference>
<evidence type="ECO:0000259" key="2">
    <source>
        <dbReference type="SMART" id="SM00859"/>
    </source>
</evidence>
<dbReference type="SUPFAM" id="SSF51735">
    <property type="entry name" value="NAD(P)-binding Rossmann-fold domains"/>
    <property type="match status" value="1"/>
</dbReference>
<reference evidence="3 4" key="1">
    <citation type="submission" date="2024-02" db="EMBL/GenBank/DDBJ databases">
        <title>Bacteria isolated from the canopy kelp, Nereocystis luetkeana.</title>
        <authorList>
            <person name="Pfister C.A."/>
            <person name="Younker I.T."/>
            <person name="Light S.H."/>
        </authorList>
    </citation>
    <scope>NUCLEOTIDE SEQUENCE [LARGE SCALE GENOMIC DNA]</scope>
    <source>
        <strain evidence="3 4">TI.1.05</strain>
    </source>
</reference>
<dbReference type="Gene3D" id="3.40.50.720">
    <property type="entry name" value="NAD(P)-binding Rossmann-like Domain"/>
    <property type="match status" value="1"/>
</dbReference>
<dbReference type="Proteomes" id="UP001369082">
    <property type="component" value="Unassembled WGS sequence"/>
</dbReference>
<keyword evidence="4" id="KW-1185">Reference proteome</keyword>
<dbReference type="Pfam" id="PF01118">
    <property type="entry name" value="Semialdhyde_dh"/>
    <property type="match status" value="1"/>
</dbReference>
<dbReference type="RefSeq" id="WP_341596597.1">
    <property type="nucleotide sequence ID" value="NZ_JBAKAZ010000007.1"/>
</dbReference>
<dbReference type="InterPro" id="IPR036291">
    <property type="entry name" value="NAD(P)-bd_dom_sf"/>
</dbReference>
<dbReference type="CDD" id="cd18129">
    <property type="entry name" value="ASADH_C_USG1_like"/>
    <property type="match status" value="1"/>
</dbReference>
<comment type="similarity">
    <text evidence="1">Belongs to the aspartate-semialdehyde dehydrogenase family.</text>
</comment>
<dbReference type="InterPro" id="IPR000534">
    <property type="entry name" value="Semialdehyde_DH_NAD-bd"/>
</dbReference>
<sequence length="337" mass="37193">MNKEYNVALVGEIDGCIETTLEVLLKRDFAINNVFPVSTTECETNSVMYSGKPVDVQEIETFDWQQADIALFLSDRAIAEQWIPIAKEHCVVIDISGYYLEAADVPLVQTGINDDDISRYVESNIIAIPSPETAQLTLAIKQIHQEVGIKRVTVAGYQSVSSIGKKGVTALAGETARLLNAKEPEQYQFGQQIAFNVVPQLDDFNVDGITFSELRLAAETRRLLNDPEMVVSTTQVVVPMFYGCSQAVHVVTHYPVELEEVANALHHSDNIVLSESVDAYANMIDDVVGNVEVHVGRLRRDTCDAAGINLWVSADNVYYGVATNAVLVMEKLAYTYL</sequence>
<evidence type="ECO:0000313" key="4">
    <source>
        <dbReference type="Proteomes" id="UP001369082"/>
    </source>
</evidence>
<dbReference type="SUPFAM" id="SSF55347">
    <property type="entry name" value="Glyceraldehyde-3-phosphate dehydrogenase-like, C-terminal domain"/>
    <property type="match status" value="1"/>
</dbReference>
<feature type="domain" description="Semialdehyde dehydrogenase NAD-binding" evidence="2">
    <location>
        <begin position="6"/>
        <end position="120"/>
    </location>
</feature>
<proteinExistence type="inferred from homology"/>
<comment type="caution">
    <text evidence="3">The sequence shown here is derived from an EMBL/GenBank/DDBJ whole genome shotgun (WGS) entry which is preliminary data.</text>
</comment>
<dbReference type="EC" id="1.2.1.11" evidence="3"/>
<dbReference type="SMART" id="SM00859">
    <property type="entry name" value="Semialdhyde_dh"/>
    <property type="match status" value="1"/>
</dbReference>
<dbReference type="PIRSF" id="PIRSF000148">
    <property type="entry name" value="ASA_dh"/>
    <property type="match status" value="1"/>
</dbReference>
<accession>A0ABU9GMP4</accession>
<name>A0ABU9GMP4_9GAMM</name>
<dbReference type="Gene3D" id="3.30.360.10">
    <property type="entry name" value="Dihydrodipicolinate Reductase, domain 2"/>
    <property type="match status" value="1"/>
</dbReference>
<dbReference type="Pfam" id="PF02774">
    <property type="entry name" value="Semialdhyde_dhC"/>
    <property type="match status" value="1"/>
</dbReference>
<dbReference type="InterPro" id="IPR012280">
    <property type="entry name" value="Semialdhyde_DH_dimer_dom"/>
</dbReference>
<dbReference type="PANTHER" id="PTHR46278:SF2">
    <property type="entry name" value="ASPARTATE-SEMIALDEHYDE DEHYDROGENASE"/>
    <property type="match status" value="1"/>
</dbReference>
<gene>
    <name evidence="3" type="ORF">V6256_03105</name>
</gene>
<evidence type="ECO:0000313" key="3">
    <source>
        <dbReference type="EMBL" id="MEL0628586.1"/>
    </source>
</evidence>
<dbReference type="EMBL" id="JBAKAZ010000007">
    <property type="protein sequence ID" value="MEL0628586.1"/>
    <property type="molecule type" value="Genomic_DNA"/>
</dbReference>
<protein>
    <submittedName>
        <fullName evidence="3">Aspartate-semialdehyde dehydrogenase</fullName>
        <ecNumber evidence="3">1.2.1.11</ecNumber>
    </submittedName>
</protein>
<dbReference type="NCBIfam" id="NF011456">
    <property type="entry name" value="PRK14874.1"/>
    <property type="match status" value="1"/>
</dbReference>
<keyword evidence="3" id="KW-0560">Oxidoreductase</keyword>
<dbReference type="GO" id="GO:0004073">
    <property type="term" value="F:aspartate-semialdehyde dehydrogenase activity"/>
    <property type="evidence" value="ECO:0007669"/>
    <property type="project" value="UniProtKB-EC"/>
</dbReference>
<evidence type="ECO:0000256" key="1">
    <source>
        <dbReference type="ARBA" id="ARBA00010584"/>
    </source>
</evidence>
<dbReference type="CDD" id="cd17894">
    <property type="entry name" value="ASADH_USG1_N"/>
    <property type="match status" value="1"/>
</dbReference>
<organism evidence="3 4">
    <name type="scientific">Psychromonas aquatilis</name>
    <dbReference type="NCBI Taxonomy" id="2005072"/>
    <lineage>
        <taxon>Bacteria</taxon>
        <taxon>Pseudomonadati</taxon>
        <taxon>Pseudomonadota</taxon>
        <taxon>Gammaproteobacteria</taxon>
        <taxon>Alteromonadales</taxon>
        <taxon>Psychromonadaceae</taxon>
        <taxon>Psychromonas</taxon>
    </lineage>
</organism>